<sequence length="65" mass="7590">MSNKLPYGKVLISAFIGGSVYALIMSAFYIYMEERPFSFIKFIIDLILGMAIMFAVTFYNYRKRK</sequence>
<reference evidence="2" key="1">
    <citation type="journal article" date="2014" name="Genome Announc.">
        <title>Draft Genome Sequences of Marine Flavobacterium Nonlabens Strains NR17, NR24, NR27, NR32, NR33, and Ara13.</title>
        <authorList>
            <person name="Nakanishi M."/>
            <person name="Meirelles P."/>
            <person name="Suzuki R."/>
            <person name="Takatani N."/>
            <person name="Mino S."/>
            <person name="Suda W."/>
            <person name="Oshima K."/>
            <person name="Hattori M."/>
            <person name="Ohkuma M."/>
            <person name="Hosokawa M."/>
            <person name="Miyashita K."/>
            <person name="Thompson F.L."/>
            <person name="Niwa A."/>
            <person name="Sawabe T."/>
            <person name="Sawabe T."/>
        </authorList>
    </citation>
    <scope>NUCLEOTIDE SEQUENCE [LARGE SCALE GENOMIC DNA]</scope>
    <source>
        <strain evidence="2">JCM 19294</strain>
    </source>
</reference>
<keyword evidence="1" id="KW-0812">Transmembrane</keyword>
<dbReference type="RefSeq" id="WP_042280232.1">
    <property type="nucleotide sequence ID" value="NZ_BBML01000009.1"/>
</dbReference>
<evidence type="ECO:0000313" key="2">
    <source>
        <dbReference type="EMBL" id="GAK98174.1"/>
    </source>
</evidence>
<evidence type="ECO:0000313" key="3">
    <source>
        <dbReference type="Proteomes" id="UP000029221"/>
    </source>
</evidence>
<dbReference type="Proteomes" id="UP000029221">
    <property type="component" value="Unassembled WGS sequence"/>
</dbReference>
<evidence type="ECO:0000256" key="1">
    <source>
        <dbReference type="SAM" id="Phobius"/>
    </source>
</evidence>
<keyword evidence="1" id="KW-0472">Membrane</keyword>
<feature type="transmembrane region" description="Helical" evidence="1">
    <location>
        <begin position="38"/>
        <end position="61"/>
    </location>
</feature>
<protein>
    <submittedName>
        <fullName evidence="2">Uncharacterized protein</fullName>
    </submittedName>
</protein>
<accession>A0A090Q504</accession>
<organism evidence="2 3">
    <name type="scientific">Nonlabens tegetincola</name>
    <dbReference type="NCBI Taxonomy" id="323273"/>
    <lineage>
        <taxon>Bacteria</taxon>
        <taxon>Pseudomonadati</taxon>
        <taxon>Bacteroidota</taxon>
        <taxon>Flavobacteriia</taxon>
        <taxon>Flavobacteriales</taxon>
        <taxon>Flavobacteriaceae</taxon>
        <taxon>Nonlabens</taxon>
    </lineage>
</organism>
<dbReference type="STRING" id="319236.BST91_05275"/>
<comment type="caution">
    <text evidence="2">The sequence shown here is derived from an EMBL/GenBank/DDBJ whole genome shotgun (WGS) entry which is preliminary data.</text>
</comment>
<dbReference type="EMBL" id="BBML01000009">
    <property type="protein sequence ID" value="GAK98174.1"/>
    <property type="molecule type" value="Genomic_DNA"/>
</dbReference>
<feature type="transmembrane region" description="Helical" evidence="1">
    <location>
        <begin position="12"/>
        <end position="32"/>
    </location>
</feature>
<keyword evidence="3" id="KW-1185">Reference proteome</keyword>
<dbReference type="AlphaFoldDB" id="A0A090Q504"/>
<gene>
    <name evidence="2" type="ORF">JCM19294_807</name>
</gene>
<proteinExistence type="predicted"/>
<keyword evidence="1" id="KW-1133">Transmembrane helix</keyword>
<name>A0A090Q504_9FLAO</name>